<evidence type="ECO:0000313" key="2">
    <source>
        <dbReference type="EMBL" id="STK78839.1"/>
    </source>
</evidence>
<feature type="domain" description="TraI helicase-associated ssDBD N-terminal" evidence="1">
    <location>
        <begin position="3"/>
        <end position="96"/>
    </location>
</feature>
<protein>
    <submittedName>
        <fullName evidence="2">ATP-dependent exoDNAse (Exonuclease V), alpha subunit - helicase superfamily I member</fullName>
    </submittedName>
</protein>
<sequence>MSGQGGAAGQRERVAELVMMAREQGREVQIIAADRRSQMNLKQDERLSGELITGRRQLLEGMAFTPGNTVIVDQGEKLSLKETLTLLDGAARHNVQS</sequence>
<keyword evidence="2" id="KW-0347">Helicase</keyword>
<dbReference type="Pfam" id="PF22232">
    <property type="entry name" value="TraI_hel_assoc_N"/>
    <property type="match status" value="1"/>
</dbReference>
<proteinExistence type="predicted"/>
<keyword evidence="2" id="KW-0378">Hydrolase</keyword>
<evidence type="ECO:0000313" key="3">
    <source>
        <dbReference type="Proteomes" id="UP000254405"/>
    </source>
</evidence>
<keyword evidence="2" id="KW-0547">Nucleotide-binding</keyword>
<dbReference type="AlphaFoldDB" id="A0A376ZV79"/>
<dbReference type="GO" id="GO:0004386">
    <property type="term" value="F:helicase activity"/>
    <property type="evidence" value="ECO:0007669"/>
    <property type="project" value="UniProtKB-KW"/>
</dbReference>
<gene>
    <name evidence="2" type="primary">traI_5</name>
    <name evidence="2" type="ORF">NCTC8985_06605</name>
</gene>
<reference evidence="2 3" key="1">
    <citation type="submission" date="2018-06" db="EMBL/GenBank/DDBJ databases">
        <authorList>
            <consortium name="Pathogen Informatics"/>
            <person name="Doyle S."/>
        </authorList>
    </citation>
    <scope>NUCLEOTIDE SEQUENCE [LARGE SCALE GENOMIC DNA]</scope>
    <source>
        <strain evidence="2 3">NCTC8985</strain>
    </source>
</reference>
<dbReference type="GO" id="GO:0004527">
    <property type="term" value="F:exonuclease activity"/>
    <property type="evidence" value="ECO:0007669"/>
    <property type="project" value="UniProtKB-KW"/>
</dbReference>
<organism evidence="2 3">
    <name type="scientific">Escherichia coli</name>
    <dbReference type="NCBI Taxonomy" id="562"/>
    <lineage>
        <taxon>Bacteria</taxon>
        <taxon>Pseudomonadati</taxon>
        <taxon>Pseudomonadota</taxon>
        <taxon>Gammaproteobacteria</taxon>
        <taxon>Enterobacterales</taxon>
        <taxon>Enterobacteriaceae</taxon>
        <taxon>Escherichia</taxon>
    </lineage>
</organism>
<evidence type="ECO:0000259" key="1">
    <source>
        <dbReference type="Pfam" id="PF22232"/>
    </source>
</evidence>
<dbReference type="InterPro" id="IPR054558">
    <property type="entry name" value="TraI_hel_assoc_DBD_N"/>
</dbReference>
<dbReference type="EMBL" id="UGCO01000002">
    <property type="protein sequence ID" value="STK78839.1"/>
    <property type="molecule type" value="Genomic_DNA"/>
</dbReference>
<dbReference type="Proteomes" id="UP000254405">
    <property type="component" value="Unassembled WGS sequence"/>
</dbReference>
<keyword evidence="2" id="KW-0269">Exonuclease</keyword>
<keyword evidence="2" id="KW-0540">Nuclease</keyword>
<accession>A0A376ZV79</accession>
<name>A0A376ZV79_ECOLX</name>
<keyword evidence="2" id="KW-0067">ATP-binding</keyword>